<keyword evidence="1" id="KW-0732">Signal</keyword>
<dbReference type="AlphaFoldDB" id="R7VDK3"/>
<dbReference type="Gene3D" id="3.50.4.10">
    <property type="entry name" value="Hepatocyte Growth Factor"/>
    <property type="match status" value="1"/>
</dbReference>
<dbReference type="EnsemblMetazoa" id="CapteT190335">
    <property type="protein sequence ID" value="CapteP190335"/>
    <property type="gene ID" value="CapteG190335"/>
</dbReference>
<feature type="domain" description="Apple" evidence="2">
    <location>
        <begin position="128"/>
        <end position="172"/>
    </location>
</feature>
<organism evidence="3">
    <name type="scientific">Capitella teleta</name>
    <name type="common">Polychaete worm</name>
    <dbReference type="NCBI Taxonomy" id="283909"/>
    <lineage>
        <taxon>Eukaryota</taxon>
        <taxon>Metazoa</taxon>
        <taxon>Spiralia</taxon>
        <taxon>Lophotrochozoa</taxon>
        <taxon>Annelida</taxon>
        <taxon>Polychaeta</taxon>
        <taxon>Sedentaria</taxon>
        <taxon>Scolecida</taxon>
        <taxon>Capitellidae</taxon>
        <taxon>Capitella</taxon>
    </lineage>
</organism>
<evidence type="ECO:0000256" key="1">
    <source>
        <dbReference type="SAM" id="SignalP"/>
    </source>
</evidence>
<feature type="signal peptide" evidence="1">
    <location>
        <begin position="1"/>
        <end position="18"/>
    </location>
</feature>
<evidence type="ECO:0000313" key="3">
    <source>
        <dbReference type="EMBL" id="ELU13750.1"/>
    </source>
</evidence>
<evidence type="ECO:0000313" key="5">
    <source>
        <dbReference type="Proteomes" id="UP000014760"/>
    </source>
</evidence>
<protein>
    <recommendedName>
        <fullName evidence="2">Apple domain-containing protein</fullName>
    </recommendedName>
</protein>
<dbReference type="HOGENOM" id="CLU_1391437_0_0_1"/>
<evidence type="ECO:0000259" key="2">
    <source>
        <dbReference type="Pfam" id="PF00024"/>
    </source>
</evidence>
<gene>
    <name evidence="3" type="ORF">CAPTEDRAFT_190335</name>
</gene>
<name>R7VDK3_CAPTE</name>
<evidence type="ECO:0000313" key="4">
    <source>
        <dbReference type="EnsemblMetazoa" id="CapteP190335"/>
    </source>
</evidence>
<sequence length="196" mass="22545">MHCLPLAILLSFAFAIRSMDISQKFDIQKDMDVKYQATPFLVEKVDQLMGCALLCAKYQCCISAFMRNTDLDPPFECALYDVYFTAPDLSTMAPANNTVYLEKNPLSEAVSHLNWSEFHVDKNLYSYNWAVIKNTATAEQCLQLCEEHTEFPCLSFDHLTSTLNPCYLSKGRLVSIQYYIWVNLEFIGETWNRQEG</sequence>
<dbReference type="EMBL" id="KB295062">
    <property type="protein sequence ID" value="ELU13750.1"/>
    <property type="molecule type" value="Genomic_DNA"/>
</dbReference>
<proteinExistence type="predicted"/>
<dbReference type="SUPFAM" id="SSF57414">
    <property type="entry name" value="Hairpin loop containing domain-like"/>
    <property type="match status" value="1"/>
</dbReference>
<reference evidence="5" key="1">
    <citation type="submission" date="2012-12" db="EMBL/GenBank/DDBJ databases">
        <authorList>
            <person name="Hellsten U."/>
            <person name="Grimwood J."/>
            <person name="Chapman J.A."/>
            <person name="Shapiro H."/>
            <person name="Aerts A."/>
            <person name="Otillar R.P."/>
            <person name="Terry A.Y."/>
            <person name="Boore J.L."/>
            <person name="Simakov O."/>
            <person name="Marletaz F."/>
            <person name="Cho S.-J."/>
            <person name="Edsinger-Gonzales E."/>
            <person name="Havlak P."/>
            <person name="Kuo D.-H."/>
            <person name="Larsson T."/>
            <person name="Lv J."/>
            <person name="Arendt D."/>
            <person name="Savage R."/>
            <person name="Osoegawa K."/>
            <person name="de Jong P."/>
            <person name="Lindberg D.R."/>
            <person name="Seaver E.C."/>
            <person name="Weisblat D.A."/>
            <person name="Putnam N.H."/>
            <person name="Grigoriev I.V."/>
            <person name="Rokhsar D.S."/>
        </authorList>
    </citation>
    <scope>NUCLEOTIDE SEQUENCE</scope>
    <source>
        <strain evidence="5">I ESC-2004</strain>
    </source>
</reference>
<dbReference type="InterPro" id="IPR003609">
    <property type="entry name" value="Pan_app"/>
</dbReference>
<keyword evidence="5" id="KW-1185">Reference proteome</keyword>
<dbReference type="Pfam" id="PF00024">
    <property type="entry name" value="PAN_1"/>
    <property type="match status" value="1"/>
</dbReference>
<reference evidence="4" key="3">
    <citation type="submission" date="2015-06" db="UniProtKB">
        <authorList>
            <consortium name="EnsemblMetazoa"/>
        </authorList>
    </citation>
    <scope>IDENTIFICATION</scope>
</reference>
<accession>R7VDK3</accession>
<feature type="chain" id="PRO_5008788936" description="Apple domain-containing protein" evidence="1">
    <location>
        <begin position="19"/>
        <end position="196"/>
    </location>
</feature>
<dbReference type="EMBL" id="AMQN01000754">
    <property type="status" value="NOT_ANNOTATED_CDS"/>
    <property type="molecule type" value="Genomic_DNA"/>
</dbReference>
<reference evidence="3 5" key="2">
    <citation type="journal article" date="2013" name="Nature">
        <title>Insights into bilaterian evolution from three spiralian genomes.</title>
        <authorList>
            <person name="Simakov O."/>
            <person name="Marletaz F."/>
            <person name="Cho S.J."/>
            <person name="Edsinger-Gonzales E."/>
            <person name="Havlak P."/>
            <person name="Hellsten U."/>
            <person name="Kuo D.H."/>
            <person name="Larsson T."/>
            <person name="Lv J."/>
            <person name="Arendt D."/>
            <person name="Savage R."/>
            <person name="Osoegawa K."/>
            <person name="de Jong P."/>
            <person name="Grimwood J."/>
            <person name="Chapman J.A."/>
            <person name="Shapiro H."/>
            <person name="Aerts A."/>
            <person name="Otillar R.P."/>
            <person name="Terry A.Y."/>
            <person name="Boore J.L."/>
            <person name="Grigoriev I.V."/>
            <person name="Lindberg D.R."/>
            <person name="Seaver E.C."/>
            <person name="Weisblat D.A."/>
            <person name="Putnam N.H."/>
            <person name="Rokhsar D.S."/>
        </authorList>
    </citation>
    <scope>NUCLEOTIDE SEQUENCE</scope>
    <source>
        <strain evidence="3 5">I ESC-2004</strain>
    </source>
</reference>
<dbReference type="Proteomes" id="UP000014760">
    <property type="component" value="Unassembled WGS sequence"/>
</dbReference>